<evidence type="ECO:0000313" key="3">
    <source>
        <dbReference type="Proteomes" id="UP000008372"/>
    </source>
</evidence>
<accession>A0ABQ0I1M8</accession>
<dbReference type="EMBL" id="BAEK01000006">
    <property type="protein sequence ID" value="GAC03220.1"/>
    <property type="molecule type" value="Genomic_DNA"/>
</dbReference>
<comment type="caution">
    <text evidence="2">The sequence shown here is derived from an EMBL/GenBank/DDBJ whole genome shotgun (WGS) entry which is preliminary data.</text>
</comment>
<sequence length="37" mass="4032">MTEFAGRLASQTLWVIVFSAILSRSAIVPILQLVNGE</sequence>
<keyword evidence="1" id="KW-0812">Transmembrane</keyword>
<gene>
    <name evidence="2" type="ORF">GAGA_0355</name>
</gene>
<feature type="transmembrane region" description="Helical" evidence="1">
    <location>
        <begin position="12"/>
        <end position="34"/>
    </location>
</feature>
<evidence type="ECO:0000256" key="1">
    <source>
        <dbReference type="SAM" id="Phobius"/>
    </source>
</evidence>
<reference evidence="2 3" key="1">
    <citation type="journal article" date="2014" name="Environ. Microbiol.">
        <title>Comparative genomics of the marine bacterial genus Glaciecola reveals the high degree of genomic diversity and genomic characteristic for cold adaptation.</title>
        <authorList>
            <person name="Qin Q.L."/>
            <person name="Xie B.B."/>
            <person name="Yu Y."/>
            <person name="Shu Y.L."/>
            <person name="Rong J.C."/>
            <person name="Zhang Y.J."/>
            <person name="Zhao D.L."/>
            <person name="Chen X.L."/>
            <person name="Zhang X.Y."/>
            <person name="Chen B."/>
            <person name="Zhou B.C."/>
            <person name="Zhang Y.Z."/>
        </authorList>
    </citation>
    <scope>NUCLEOTIDE SEQUENCE [LARGE SCALE GENOMIC DNA]</scope>
    <source>
        <strain evidence="2 3">NO2</strain>
    </source>
</reference>
<keyword evidence="1" id="KW-1133">Transmembrane helix</keyword>
<dbReference type="Proteomes" id="UP000008372">
    <property type="component" value="Unassembled WGS sequence"/>
</dbReference>
<keyword evidence="3" id="KW-1185">Reference proteome</keyword>
<organism evidence="2 3">
    <name type="scientific">Paraglaciecola agarilytica NO2</name>
    <dbReference type="NCBI Taxonomy" id="1125747"/>
    <lineage>
        <taxon>Bacteria</taxon>
        <taxon>Pseudomonadati</taxon>
        <taxon>Pseudomonadota</taxon>
        <taxon>Gammaproteobacteria</taxon>
        <taxon>Alteromonadales</taxon>
        <taxon>Alteromonadaceae</taxon>
        <taxon>Paraglaciecola</taxon>
    </lineage>
</organism>
<evidence type="ECO:0000313" key="2">
    <source>
        <dbReference type="EMBL" id="GAC03220.1"/>
    </source>
</evidence>
<protein>
    <submittedName>
        <fullName evidence="2">Uncharacterized protein</fullName>
    </submittedName>
</protein>
<proteinExistence type="predicted"/>
<keyword evidence="1" id="KW-0472">Membrane</keyword>
<name>A0ABQ0I1M8_9ALTE</name>